<evidence type="ECO:0000256" key="6">
    <source>
        <dbReference type="ARBA" id="ARBA00022723"/>
    </source>
</evidence>
<dbReference type="GO" id="GO:0016020">
    <property type="term" value="C:membrane"/>
    <property type="evidence" value="ECO:0007669"/>
    <property type="project" value="InterPro"/>
</dbReference>
<reference evidence="19" key="3">
    <citation type="journal article" date="2017" name="Genome Announc.">
        <title>Genome sequences of Cyberlindnera fabianii 65, Pichia kudriavzevii 129, and Saccharomyces cerevisiae 131 isolated from fermented masau fruits in Zimbabwe.</title>
        <authorList>
            <person name="van Rijswijck I.M.H."/>
            <person name="Derks M.F.L."/>
            <person name="Abee T."/>
            <person name="de Ridder D."/>
            <person name="Smid E.J."/>
        </authorList>
    </citation>
    <scope>NUCLEOTIDE SEQUENCE [LARGE SCALE GENOMIC DNA]</scope>
    <source>
        <strain evidence="19">129</strain>
    </source>
</reference>
<evidence type="ECO:0000256" key="10">
    <source>
        <dbReference type="ARBA" id="ARBA00022840"/>
    </source>
</evidence>
<dbReference type="eggNOG" id="KOG3839">
    <property type="taxonomic scope" value="Eukaryota"/>
</dbReference>
<evidence type="ECO:0000256" key="3">
    <source>
        <dbReference type="ARBA" id="ARBA00006478"/>
    </source>
</evidence>
<dbReference type="GO" id="GO:0002189">
    <property type="term" value="C:ribose phosphate diphosphokinase complex"/>
    <property type="evidence" value="ECO:0007669"/>
    <property type="project" value="UniProtKB-ARBA"/>
</dbReference>
<dbReference type="Gene3D" id="3.40.50.2020">
    <property type="match status" value="2"/>
</dbReference>
<evidence type="ECO:0000256" key="2">
    <source>
        <dbReference type="ARBA" id="ARBA00004996"/>
    </source>
</evidence>
<dbReference type="Pfam" id="PF13793">
    <property type="entry name" value="Pribosyltran_N"/>
    <property type="match status" value="1"/>
</dbReference>
<evidence type="ECO:0000256" key="8">
    <source>
        <dbReference type="ARBA" id="ARBA00022741"/>
    </source>
</evidence>
<evidence type="ECO:0000256" key="7">
    <source>
        <dbReference type="ARBA" id="ARBA00022727"/>
    </source>
</evidence>
<evidence type="ECO:0000256" key="1">
    <source>
        <dbReference type="ARBA" id="ARBA00004496"/>
    </source>
</evidence>
<dbReference type="Gene3D" id="2.60.120.200">
    <property type="match status" value="1"/>
</dbReference>
<keyword evidence="5" id="KW-0808">Transferase</keyword>
<dbReference type="GO" id="GO:0004749">
    <property type="term" value="F:ribose phosphate diphosphokinase activity"/>
    <property type="evidence" value="ECO:0007669"/>
    <property type="project" value="UniProtKB-EC"/>
</dbReference>
<feature type="transmembrane region" description="Helical" evidence="14">
    <location>
        <begin position="27"/>
        <end position="46"/>
    </location>
</feature>
<dbReference type="PROSITE" id="PS51328">
    <property type="entry name" value="L_LECTIN_LIKE"/>
    <property type="match status" value="1"/>
</dbReference>
<evidence type="ECO:0000256" key="14">
    <source>
        <dbReference type="SAM" id="Phobius"/>
    </source>
</evidence>
<gene>
    <name evidence="17" type="ORF">BOH78_2383</name>
    <name evidence="16" type="ORF">JL09_g4031</name>
</gene>
<dbReference type="GO" id="GO:0000287">
    <property type="term" value="F:magnesium ion binding"/>
    <property type="evidence" value="ECO:0007669"/>
    <property type="project" value="InterPro"/>
</dbReference>
<dbReference type="eggNOG" id="KOG1448">
    <property type="taxonomic scope" value="Eukaryota"/>
</dbReference>
<evidence type="ECO:0000313" key="16">
    <source>
        <dbReference type="EMBL" id="KGK36828.1"/>
    </source>
</evidence>
<evidence type="ECO:0000256" key="4">
    <source>
        <dbReference type="ARBA" id="ARBA00013247"/>
    </source>
</evidence>
<evidence type="ECO:0000313" key="19">
    <source>
        <dbReference type="Proteomes" id="UP000189274"/>
    </source>
</evidence>
<keyword evidence="8" id="KW-0547">Nucleotide-binding</keyword>
<evidence type="ECO:0000256" key="11">
    <source>
        <dbReference type="ARBA" id="ARBA00022842"/>
    </source>
</evidence>
<dbReference type="EMBL" id="MQVM01000009">
    <property type="protein sequence ID" value="ONH74652.1"/>
    <property type="molecule type" value="Genomic_DNA"/>
</dbReference>
<keyword evidence="10" id="KW-0067">ATP-binding</keyword>
<dbReference type="NCBIfam" id="NF002320">
    <property type="entry name" value="PRK01259.1"/>
    <property type="match status" value="1"/>
</dbReference>
<dbReference type="InterPro" id="IPR005052">
    <property type="entry name" value="Lectin_leg"/>
</dbReference>
<dbReference type="Proteomes" id="UP000189274">
    <property type="component" value="Unassembled WGS sequence"/>
</dbReference>
<dbReference type="Pfam" id="PF14572">
    <property type="entry name" value="Pribosyl_synth"/>
    <property type="match status" value="1"/>
</dbReference>
<dbReference type="EMBL" id="JQFK01000052">
    <property type="protein sequence ID" value="KGK36828.1"/>
    <property type="molecule type" value="Genomic_DNA"/>
</dbReference>
<dbReference type="GO" id="GO:0005737">
    <property type="term" value="C:cytoplasm"/>
    <property type="evidence" value="ECO:0007669"/>
    <property type="project" value="UniProtKB-SubCell"/>
</dbReference>
<evidence type="ECO:0000256" key="9">
    <source>
        <dbReference type="ARBA" id="ARBA00022777"/>
    </source>
</evidence>
<comment type="caution">
    <text evidence="16">The sequence shown here is derived from an EMBL/GenBank/DDBJ whole genome shotgun (WGS) entry which is preliminary data.</text>
</comment>
<reference evidence="16" key="2">
    <citation type="submission" date="2014-08" db="EMBL/GenBank/DDBJ databases">
        <title>Exploiting Issatchenkia orientalis SD108 for Succinic Acid Production.</title>
        <authorList>
            <person name="Xiao H."/>
            <person name="Shao Z."/>
            <person name="Jiang Y."/>
            <person name="Dole S."/>
            <person name="Zhao H."/>
        </authorList>
    </citation>
    <scope>NUCLEOTIDE SEQUENCE [LARGE SCALE GENOMIC DNA]</scope>
    <source>
        <strain evidence="16">SD108</strain>
    </source>
</reference>
<dbReference type="EC" id="2.7.6.1" evidence="4"/>
<dbReference type="GO" id="GO:0005524">
    <property type="term" value="F:ATP binding"/>
    <property type="evidence" value="ECO:0007669"/>
    <property type="project" value="UniProtKB-KW"/>
</dbReference>
<evidence type="ECO:0000256" key="12">
    <source>
        <dbReference type="ARBA" id="ARBA00049535"/>
    </source>
</evidence>
<name>A0A099NVG7_PICKU</name>
<keyword evidence="14" id="KW-0812">Transmembrane</keyword>
<dbReference type="CDD" id="cd06223">
    <property type="entry name" value="PRTases_typeI"/>
    <property type="match status" value="1"/>
</dbReference>
<dbReference type="HOGENOM" id="CLU_355277_0_0_1"/>
<feature type="transmembrane region" description="Helical" evidence="14">
    <location>
        <begin position="425"/>
        <end position="448"/>
    </location>
</feature>
<sequence length="790" mass="88886">MDLGGGYSKPTLVQKARRIYGRLTFKGKVFFGILSLLILYMIFPSWRSSSSKDPQLEHDLRYFENYSNSASTTISSKQLNSLSDLLNYSPHVSKVDLKYMSLPPLLDSNNKFPHYRNGGNMLLSRNSDHVRLVRDSARQTGYLFSDMTISNDDLSAFEIDVGFKIHGQQDRANMIGDGMAIWLTTEQLKGGDVFGIQSNFNGLGLFLDTYKNYNGKHNRHAFPYLSIQRNKGYDGYYDKGKDGINTQIGGCSLHKIYNTGSDKPTKLKITYVRQAGVFEVLLDEKGQGEWRTCYRKENVDLDGLFPVGRPLYLGVSAETGELHHNVDLYSIDVKTFRKTDGEQIAEIDSLAQGLTIVDSIDDTDQNQQNAERGESLQSRRRKNRKSLNRLRRQEKVLKQRDREKYQSEHGFVGWFFSIVWSIIKIIFYIVLLLVAAYAGVIAFQYIYYAILDTSDMRDIVIFSGSSNEPLCKRICDNLSLPLGKVLLKKFANGETSVQLETSVREKDVFILQTGAGSVNDYLMELLLMISACKMASAKRINIIMPLFFYSRQLDMPAIKYGEYLSNKIKVVGNVKPWVSQNGTLIANLLTSAGANHIITMDLHDSQYQGFFDIPVDNLYSKQLVQYYITNYIPCFKDSVIVSPDAGGAKRATAIADSMGLSFALVHKERRIETNEDMSMLVGDVEGKTCVIIDDLVDTAGTLIKCAKLLQSNGATKIYAIVTHGLFSGDALPKIKECGLFTKVITTNSVNQSKRLETEKTDVLDVSRMFAEAIRRINNGESVSIIYNSMI</sequence>
<keyword evidence="7" id="KW-0545">Nucleotide biosynthesis</keyword>
<dbReference type="FunFam" id="3.40.50.2020:FF:000014">
    <property type="entry name" value="Ribose-phosphate pyrophosphokinase 1"/>
    <property type="match status" value="1"/>
</dbReference>
<dbReference type="SMART" id="SM01400">
    <property type="entry name" value="Pribosyltran_N"/>
    <property type="match status" value="1"/>
</dbReference>
<keyword evidence="14" id="KW-1133">Transmembrane helix</keyword>
<dbReference type="GO" id="GO:0006015">
    <property type="term" value="P:5-phosphoribose 1-diphosphate biosynthetic process"/>
    <property type="evidence" value="ECO:0007669"/>
    <property type="project" value="TreeGrafter"/>
</dbReference>
<comment type="pathway">
    <text evidence="2">Metabolic intermediate biosynthesis; 5-phospho-alpha-D-ribose 1-diphosphate biosynthesis; 5-phospho-alpha-D-ribose 1-diphosphate from D-ribose 5-phosphate (route I): step 1/1.</text>
</comment>
<feature type="region of interest" description="Disordered" evidence="13">
    <location>
        <begin position="365"/>
        <end position="385"/>
    </location>
</feature>
<evidence type="ECO:0000256" key="13">
    <source>
        <dbReference type="SAM" id="MobiDB-lite"/>
    </source>
</evidence>
<dbReference type="GO" id="GO:0016301">
    <property type="term" value="F:kinase activity"/>
    <property type="evidence" value="ECO:0007669"/>
    <property type="project" value="UniProtKB-KW"/>
</dbReference>
<comment type="subcellular location">
    <subcellularLocation>
        <location evidence="1">Cytoplasm</location>
    </subcellularLocation>
</comment>
<dbReference type="SUPFAM" id="SSF53271">
    <property type="entry name" value="PRTase-like"/>
    <property type="match status" value="1"/>
</dbReference>
<evidence type="ECO:0000313" key="18">
    <source>
        <dbReference type="Proteomes" id="UP000029867"/>
    </source>
</evidence>
<dbReference type="FunFam" id="3.40.50.2020:FF:000005">
    <property type="entry name" value="Ribose-phosphate pyrophosphokinase 1"/>
    <property type="match status" value="1"/>
</dbReference>
<dbReference type="PANTHER" id="PTHR10210:SF36">
    <property type="entry name" value="RIBOSE-PHOSPHATE PYROPHOSPHOKINASE 5"/>
    <property type="match status" value="1"/>
</dbReference>
<reference evidence="17" key="4">
    <citation type="submission" date="2017-01" db="EMBL/GenBank/DDBJ databases">
        <authorList>
            <person name="Mah S.A."/>
            <person name="Swanson W.J."/>
            <person name="Moy G.W."/>
            <person name="Vacquier V.D."/>
        </authorList>
    </citation>
    <scope>NUCLEOTIDE SEQUENCE [LARGE SCALE GENOMIC DNA]</scope>
    <source>
        <strain evidence="17">129</strain>
    </source>
</reference>
<dbReference type="Pfam" id="PF03388">
    <property type="entry name" value="Lectin_leg-like"/>
    <property type="match status" value="1"/>
</dbReference>
<keyword evidence="9 17" id="KW-0418">Kinase</keyword>
<accession>A0A099NVG7</accession>
<evidence type="ECO:0000256" key="5">
    <source>
        <dbReference type="ARBA" id="ARBA00022679"/>
    </source>
</evidence>
<keyword evidence="6" id="KW-0479">Metal-binding</keyword>
<proteinExistence type="inferred from homology"/>
<dbReference type="VEuPathDB" id="FungiDB:C5L36_0D03900"/>
<protein>
    <recommendedName>
        <fullName evidence="4">ribose-phosphate diphosphokinase</fullName>
        <ecNumber evidence="4">2.7.6.1</ecNumber>
    </recommendedName>
</protein>
<dbReference type="Proteomes" id="UP000029867">
    <property type="component" value="Unassembled WGS sequence"/>
</dbReference>
<feature type="domain" description="L-type lectin-like" evidence="15">
    <location>
        <begin position="92"/>
        <end position="336"/>
    </location>
</feature>
<dbReference type="SUPFAM" id="SSF49899">
    <property type="entry name" value="Concanavalin A-like lectins/glucanases"/>
    <property type="match status" value="1"/>
</dbReference>
<evidence type="ECO:0000313" key="17">
    <source>
        <dbReference type="EMBL" id="ONH74652.1"/>
    </source>
</evidence>
<dbReference type="AlphaFoldDB" id="A0A099NVG7"/>
<dbReference type="PANTHER" id="PTHR10210">
    <property type="entry name" value="RIBOSE-PHOSPHATE DIPHOSPHOKINASE FAMILY MEMBER"/>
    <property type="match status" value="1"/>
</dbReference>
<reference evidence="18" key="1">
    <citation type="journal article" date="2014" name="Microb. Cell Fact.">
        <title>Exploiting Issatchenkia orientalis SD108 for succinic acid production.</title>
        <authorList>
            <person name="Xiao H."/>
            <person name="Shao Z."/>
            <person name="Jiang Y."/>
            <person name="Dole S."/>
            <person name="Zhao H."/>
        </authorList>
    </citation>
    <scope>NUCLEOTIDE SEQUENCE [LARGE SCALE GENOMIC DNA]</scope>
    <source>
        <strain evidence="18">SD108</strain>
    </source>
</reference>
<comment type="catalytic activity">
    <reaction evidence="12">
        <text>D-ribose 5-phosphate + ATP = 5-phospho-alpha-D-ribose 1-diphosphate + AMP + H(+)</text>
        <dbReference type="Rhea" id="RHEA:15609"/>
        <dbReference type="ChEBI" id="CHEBI:15378"/>
        <dbReference type="ChEBI" id="CHEBI:30616"/>
        <dbReference type="ChEBI" id="CHEBI:58017"/>
        <dbReference type="ChEBI" id="CHEBI:78346"/>
        <dbReference type="ChEBI" id="CHEBI:456215"/>
        <dbReference type="EC" id="2.7.6.1"/>
    </reaction>
</comment>
<dbReference type="InterPro" id="IPR005946">
    <property type="entry name" value="Rib-P_diPkinase"/>
</dbReference>
<dbReference type="InterPro" id="IPR029099">
    <property type="entry name" value="Pribosyltran_N"/>
</dbReference>
<dbReference type="InterPro" id="IPR029057">
    <property type="entry name" value="PRTase-like"/>
</dbReference>
<dbReference type="GO" id="GO:0006164">
    <property type="term" value="P:purine nucleotide biosynthetic process"/>
    <property type="evidence" value="ECO:0007669"/>
    <property type="project" value="TreeGrafter"/>
</dbReference>
<dbReference type="InterPro" id="IPR013320">
    <property type="entry name" value="ConA-like_dom_sf"/>
</dbReference>
<dbReference type="NCBIfam" id="TIGR01251">
    <property type="entry name" value="ribP_PPkin"/>
    <property type="match status" value="1"/>
</dbReference>
<organism evidence="16 18">
    <name type="scientific">Pichia kudriavzevii</name>
    <name type="common">Yeast</name>
    <name type="synonym">Issatchenkia orientalis</name>
    <dbReference type="NCBI Taxonomy" id="4909"/>
    <lineage>
        <taxon>Eukaryota</taxon>
        <taxon>Fungi</taxon>
        <taxon>Dikarya</taxon>
        <taxon>Ascomycota</taxon>
        <taxon>Saccharomycotina</taxon>
        <taxon>Pichiomycetes</taxon>
        <taxon>Pichiales</taxon>
        <taxon>Pichiaceae</taxon>
        <taxon>Pichia</taxon>
    </lineage>
</organism>
<evidence type="ECO:0000259" key="15">
    <source>
        <dbReference type="PROSITE" id="PS51328"/>
    </source>
</evidence>
<keyword evidence="11" id="KW-0460">Magnesium</keyword>
<dbReference type="InterPro" id="IPR000836">
    <property type="entry name" value="PRTase_dom"/>
</dbReference>
<keyword evidence="14" id="KW-0472">Membrane</keyword>
<dbReference type="VEuPathDB" id="FungiDB:C5L36_0D03890"/>
<comment type="similarity">
    <text evidence="3">Belongs to the ribose-phosphate pyrophosphokinase family.</text>
</comment>